<dbReference type="Gene3D" id="2.40.50.100">
    <property type="match status" value="1"/>
</dbReference>
<dbReference type="PANTHER" id="PTHR45266:SF3">
    <property type="entry name" value="OXALOACETATE DECARBOXYLASE ALPHA CHAIN"/>
    <property type="match status" value="1"/>
</dbReference>
<dbReference type="AlphaFoldDB" id="A0A381XWG0"/>
<dbReference type="SUPFAM" id="SSF51230">
    <property type="entry name" value="Single hybrid motif"/>
    <property type="match status" value="1"/>
</dbReference>
<keyword evidence="1" id="KW-0092">Biotin</keyword>
<proteinExistence type="predicted"/>
<evidence type="ECO:0000313" key="3">
    <source>
        <dbReference type="EMBL" id="SVA69045.1"/>
    </source>
</evidence>
<dbReference type="Pfam" id="PF00364">
    <property type="entry name" value="Biotin_lipoyl"/>
    <property type="match status" value="1"/>
</dbReference>
<dbReference type="PANTHER" id="PTHR45266">
    <property type="entry name" value="OXALOACETATE DECARBOXYLASE ALPHA CHAIN"/>
    <property type="match status" value="1"/>
</dbReference>
<gene>
    <name evidence="3" type="ORF">METZ01_LOCUS121899</name>
</gene>
<sequence>MQLVEAESPVTGVVWQVRTTVGAAVAAGDVLLVVESMKMEIPVESPVAGTVAELLVAEGDAVGEDDPVVRIDPA</sequence>
<name>A0A381XWG0_9ZZZZ</name>
<dbReference type="InterPro" id="IPR050709">
    <property type="entry name" value="Biotin_Carboxyl_Carrier/Decarb"/>
</dbReference>
<feature type="domain" description="Lipoyl-binding" evidence="2">
    <location>
        <begin position="1"/>
        <end position="72"/>
    </location>
</feature>
<evidence type="ECO:0000256" key="1">
    <source>
        <dbReference type="ARBA" id="ARBA00023267"/>
    </source>
</evidence>
<organism evidence="3">
    <name type="scientific">marine metagenome</name>
    <dbReference type="NCBI Taxonomy" id="408172"/>
    <lineage>
        <taxon>unclassified sequences</taxon>
        <taxon>metagenomes</taxon>
        <taxon>ecological metagenomes</taxon>
    </lineage>
</organism>
<evidence type="ECO:0000259" key="2">
    <source>
        <dbReference type="PROSITE" id="PS50968"/>
    </source>
</evidence>
<dbReference type="EMBL" id="UINC01016610">
    <property type="protein sequence ID" value="SVA69045.1"/>
    <property type="molecule type" value="Genomic_DNA"/>
</dbReference>
<accession>A0A381XWG0</accession>
<dbReference type="InterPro" id="IPR011053">
    <property type="entry name" value="Single_hybrid_motif"/>
</dbReference>
<dbReference type="PROSITE" id="PS50968">
    <property type="entry name" value="BIOTINYL_LIPOYL"/>
    <property type="match status" value="1"/>
</dbReference>
<protein>
    <recommendedName>
        <fullName evidence="2">Lipoyl-binding domain-containing protein</fullName>
    </recommendedName>
</protein>
<dbReference type="CDD" id="cd06850">
    <property type="entry name" value="biotinyl_domain"/>
    <property type="match status" value="1"/>
</dbReference>
<dbReference type="InterPro" id="IPR000089">
    <property type="entry name" value="Biotin_lipoyl"/>
</dbReference>
<reference evidence="3" key="1">
    <citation type="submission" date="2018-05" db="EMBL/GenBank/DDBJ databases">
        <authorList>
            <person name="Lanie J.A."/>
            <person name="Ng W.-L."/>
            <person name="Kazmierczak K.M."/>
            <person name="Andrzejewski T.M."/>
            <person name="Davidsen T.M."/>
            <person name="Wayne K.J."/>
            <person name="Tettelin H."/>
            <person name="Glass J.I."/>
            <person name="Rusch D."/>
            <person name="Podicherti R."/>
            <person name="Tsui H.-C.T."/>
            <person name="Winkler M.E."/>
        </authorList>
    </citation>
    <scope>NUCLEOTIDE SEQUENCE</scope>
</reference>